<dbReference type="InterPro" id="IPR015878">
    <property type="entry name" value="Ado_hCys_hydrolase_NAD-bd"/>
</dbReference>
<evidence type="ECO:0000256" key="3">
    <source>
        <dbReference type="ARBA" id="ARBA00022563"/>
    </source>
</evidence>
<evidence type="ECO:0000256" key="2">
    <source>
        <dbReference type="ARBA" id="ARBA00007122"/>
    </source>
</evidence>
<keyword evidence="3" id="KW-0554">One-carbon metabolism</keyword>
<dbReference type="GO" id="GO:0004013">
    <property type="term" value="F:adenosylhomocysteinase activity"/>
    <property type="evidence" value="ECO:0007669"/>
    <property type="project" value="TreeGrafter"/>
</dbReference>
<dbReference type="SUPFAM" id="SSF52283">
    <property type="entry name" value="Formate/glycerate dehydrogenase catalytic domain-like"/>
    <property type="match status" value="1"/>
</dbReference>
<comment type="cofactor">
    <cofactor evidence="1">
        <name>NAD(+)</name>
        <dbReference type="ChEBI" id="CHEBI:57540"/>
    </cofactor>
</comment>
<dbReference type="SMART" id="SM00996">
    <property type="entry name" value="AdoHcyase"/>
    <property type="match status" value="1"/>
</dbReference>
<comment type="caution">
    <text evidence="7">The sequence shown here is derived from an EMBL/GenBank/DDBJ whole genome shotgun (WGS) entry which is preliminary data.</text>
</comment>
<dbReference type="GO" id="GO:0006730">
    <property type="term" value="P:one-carbon metabolic process"/>
    <property type="evidence" value="ECO:0007669"/>
    <property type="project" value="UniProtKB-KW"/>
</dbReference>
<dbReference type="InterPro" id="IPR036291">
    <property type="entry name" value="NAD(P)-bd_dom_sf"/>
</dbReference>
<dbReference type="PANTHER" id="PTHR23420:SF0">
    <property type="entry name" value="ADENOSYLHOMOCYSTEINASE"/>
    <property type="match status" value="1"/>
</dbReference>
<evidence type="ECO:0000259" key="6">
    <source>
        <dbReference type="SMART" id="SM00997"/>
    </source>
</evidence>
<gene>
    <name evidence="7" type="ORF">D9V30_07770</name>
</gene>
<dbReference type="Gene3D" id="3.40.50.1480">
    <property type="entry name" value="Adenosylhomocysteinase-like"/>
    <property type="match status" value="1"/>
</dbReference>
<dbReference type="Pfam" id="PF00670">
    <property type="entry name" value="AdoHcyase_NAD"/>
    <property type="match status" value="1"/>
</dbReference>
<dbReference type="Pfam" id="PF05221">
    <property type="entry name" value="AdoHcyase"/>
    <property type="match status" value="2"/>
</dbReference>
<dbReference type="GO" id="GO:0005829">
    <property type="term" value="C:cytosol"/>
    <property type="evidence" value="ECO:0007669"/>
    <property type="project" value="TreeGrafter"/>
</dbReference>
<name>A0A3L6ZMW4_9MICO</name>
<evidence type="ECO:0000256" key="5">
    <source>
        <dbReference type="SAM" id="MobiDB-lite"/>
    </source>
</evidence>
<dbReference type="PANTHER" id="PTHR23420">
    <property type="entry name" value="ADENOSYLHOMOCYSTEINASE"/>
    <property type="match status" value="1"/>
</dbReference>
<evidence type="ECO:0000256" key="4">
    <source>
        <dbReference type="ARBA" id="ARBA00023027"/>
    </source>
</evidence>
<proteinExistence type="inferred from homology"/>
<dbReference type="EMBL" id="RCUW01000005">
    <property type="protein sequence ID" value="RLP69203.1"/>
    <property type="molecule type" value="Genomic_DNA"/>
</dbReference>
<dbReference type="InterPro" id="IPR042172">
    <property type="entry name" value="Adenosylhomocyst_ase-like_sf"/>
</dbReference>
<reference evidence="7 8" key="1">
    <citation type="submission" date="2018-10" db="EMBL/GenBank/DDBJ databases">
        <authorList>
            <person name="Li J."/>
        </authorList>
    </citation>
    <scope>NUCLEOTIDE SEQUENCE [LARGE SCALE GENOMIC DNA]</scope>
    <source>
        <strain evidence="7 8">JCM 30549</strain>
    </source>
</reference>
<sequence>MTDAALAAERVVRALASATNGFLAGLRIVVPGDGDVADGVRRILGGLGARVVATPGRGTAAPVPADCDVVVVTEAWNGVGAPLVVDALPGAAARWSDGTPVRPGVRRRGDGVLGVPVDVHAPPLTGAGAPGRRGDAEGRMRWAAERMPVTRALAAELAERGLLAGRRVLVSLVLEPKTSVLARALRDAGADPVLFANCAETDGEVAAVLRRSGFVVHAAEGPVVAAERAAIDRRNALAALDTEPDLLIDDGAQLLRLAHLERPGVLAGLLAAEETTSGVRAAAAMGDQLRVPVVAVNDASTKTGVDNRHGTGHSCVLAVADLLDRARPRARGQCGTRWSVYGFGPVGEGTAEAARALGAVVTVVEPDPLRAMAALHRGFDVGDAVPAADADVLISASGRRATLGRDILDAAPDAAVIAVAGGVDGEVAFGELADAGYRRLDCAAAGGPDVAAVEGIGLLRAPDGRTLLLLADGDGVNYAAGEGNAVEVMDLSLASQLAALRQLLGGPAIPPGVVALDRDAQEHIARLYLATRGVAAHGPRAARPAAPSPRSAPTPTDDWRAHRYAPDVPPLASEST</sequence>
<dbReference type="AlphaFoldDB" id="A0A3L6ZMW4"/>
<dbReference type="SUPFAM" id="SSF51735">
    <property type="entry name" value="NAD(P)-binding Rossmann-fold domains"/>
    <property type="match status" value="1"/>
</dbReference>
<evidence type="ECO:0000313" key="8">
    <source>
        <dbReference type="Proteomes" id="UP000275395"/>
    </source>
</evidence>
<dbReference type="RefSeq" id="WP_121657532.1">
    <property type="nucleotide sequence ID" value="NZ_JBQDRQ010000039.1"/>
</dbReference>
<comment type="similarity">
    <text evidence="2">Belongs to the adenosylhomocysteinase family.</text>
</comment>
<organism evidence="7 8">
    <name type="scientific">Mycetocola reblochoni</name>
    <dbReference type="NCBI Taxonomy" id="331618"/>
    <lineage>
        <taxon>Bacteria</taxon>
        <taxon>Bacillati</taxon>
        <taxon>Actinomycetota</taxon>
        <taxon>Actinomycetes</taxon>
        <taxon>Micrococcales</taxon>
        <taxon>Microbacteriaceae</taxon>
        <taxon>Mycetocola</taxon>
    </lineage>
</organism>
<dbReference type="InterPro" id="IPR000043">
    <property type="entry name" value="Adenosylhomocysteinase-like"/>
</dbReference>
<protein>
    <recommendedName>
        <fullName evidence="6">S-adenosyl-L-homocysteine hydrolase NAD binding domain-containing protein</fullName>
    </recommendedName>
</protein>
<dbReference type="GO" id="GO:0033353">
    <property type="term" value="P:S-adenosylmethionine cycle"/>
    <property type="evidence" value="ECO:0007669"/>
    <property type="project" value="TreeGrafter"/>
</dbReference>
<evidence type="ECO:0000256" key="1">
    <source>
        <dbReference type="ARBA" id="ARBA00001911"/>
    </source>
</evidence>
<feature type="domain" description="S-adenosyl-L-homocysteine hydrolase NAD binding" evidence="6">
    <location>
        <begin position="307"/>
        <end position="483"/>
    </location>
</feature>
<accession>A0A3L6ZMW4</accession>
<dbReference type="Proteomes" id="UP000275395">
    <property type="component" value="Unassembled WGS sequence"/>
</dbReference>
<feature type="region of interest" description="Disordered" evidence="5">
    <location>
        <begin position="538"/>
        <end position="576"/>
    </location>
</feature>
<evidence type="ECO:0000313" key="7">
    <source>
        <dbReference type="EMBL" id="RLP69203.1"/>
    </source>
</evidence>
<keyword evidence="4" id="KW-0520">NAD</keyword>
<dbReference type="SMART" id="SM00997">
    <property type="entry name" value="AdoHcyase_NAD"/>
    <property type="match status" value="1"/>
</dbReference>
<dbReference type="Gene3D" id="3.40.50.720">
    <property type="entry name" value="NAD(P)-binding Rossmann-like Domain"/>
    <property type="match status" value="1"/>
</dbReference>